<accession>A0ABR6GK58</accession>
<gene>
    <name evidence="2" type="ORF">FHS25_007205</name>
</gene>
<protein>
    <recommendedName>
        <fullName evidence="1">Transposase DDE domain-containing protein</fullName>
    </recommendedName>
</protein>
<proteinExistence type="predicted"/>
<comment type="caution">
    <text evidence="2">The sequence shown here is derived from an EMBL/GenBank/DDBJ whole genome shotgun (WGS) entry which is preliminary data.</text>
</comment>
<dbReference type="InterPro" id="IPR025668">
    <property type="entry name" value="Tnp_DDE_dom"/>
</dbReference>
<reference evidence="2 3" key="1">
    <citation type="submission" date="2020-08" db="EMBL/GenBank/DDBJ databases">
        <title>Genomic Encyclopedia of Type Strains, Phase III (KMG-III): the genomes of soil and plant-associated and newly described type strains.</title>
        <authorList>
            <person name="Whitman W."/>
        </authorList>
    </citation>
    <scope>NUCLEOTIDE SEQUENCE [LARGE SCALE GENOMIC DNA]</scope>
    <source>
        <strain evidence="2 3">CECT 8280</strain>
    </source>
</reference>
<evidence type="ECO:0000313" key="3">
    <source>
        <dbReference type="Proteomes" id="UP000542811"/>
    </source>
</evidence>
<evidence type="ECO:0000259" key="1">
    <source>
        <dbReference type="Pfam" id="PF13737"/>
    </source>
</evidence>
<feature type="domain" description="Transposase DDE" evidence="1">
    <location>
        <begin position="32"/>
        <end position="103"/>
    </location>
</feature>
<evidence type="ECO:0000313" key="2">
    <source>
        <dbReference type="EMBL" id="MBB3166686.1"/>
    </source>
</evidence>
<organism evidence="2 3">
    <name type="scientific">Rhizobium laguerreae</name>
    <dbReference type="NCBI Taxonomy" id="1076926"/>
    <lineage>
        <taxon>Bacteria</taxon>
        <taxon>Pseudomonadati</taxon>
        <taxon>Pseudomonadota</taxon>
        <taxon>Alphaproteobacteria</taxon>
        <taxon>Hyphomicrobiales</taxon>
        <taxon>Rhizobiaceae</taxon>
        <taxon>Rhizobium/Agrobacterium group</taxon>
        <taxon>Rhizobium</taxon>
    </lineage>
</organism>
<dbReference type="Proteomes" id="UP000542811">
    <property type="component" value="Unassembled WGS sequence"/>
</dbReference>
<dbReference type="Pfam" id="PF13737">
    <property type="entry name" value="DDE_Tnp_1_5"/>
    <property type="match status" value="1"/>
</dbReference>
<keyword evidence="3" id="KW-1185">Reference proteome</keyword>
<dbReference type="EMBL" id="JACHXX010000021">
    <property type="protein sequence ID" value="MBB3166686.1"/>
    <property type="molecule type" value="Genomic_DNA"/>
</dbReference>
<sequence>MPYKHNADRRHHIAKMNFRVTNWPEYEAGLRRRGSLKLWMTPEALAGWHAPRRKTRGGQPRYSDLAIETALTLGCVFGMRLRQTEGLMNSVFDLMGLEISLAVSAKFLRPKSHGLVRDDDARSCQHILDRPQVERKPEIELNGMGNHLRRKSVATIKRITGKSGHAARSHIFDRCPVDVTVPQGRFSFRPMYGPCSL</sequence>
<name>A0ABR6GK58_9HYPH</name>